<feature type="compositionally biased region" description="Polar residues" evidence="1">
    <location>
        <begin position="413"/>
        <end position="423"/>
    </location>
</feature>
<dbReference type="PANTHER" id="PTHR46388">
    <property type="entry name" value="NHL REPEAT-CONTAINING PROTEIN 2"/>
    <property type="match status" value="1"/>
</dbReference>
<dbReference type="AlphaFoldDB" id="A0A146KB81"/>
<evidence type="ECO:0000313" key="2">
    <source>
        <dbReference type="EMBL" id="JAP92649.1"/>
    </source>
</evidence>
<feature type="non-terminal residue" evidence="2">
    <location>
        <position position="1"/>
    </location>
</feature>
<dbReference type="Gene3D" id="2.120.10.30">
    <property type="entry name" value="TolB, C-terminal domain"/>
    <property type="match status" value="2"/>
</dbReference>
<sequence length="719" mass="81049">LLQSTVKTLCGNGRCCTRDGETGLSSLAYPRQICIVPETSELIIADNFPHGFRLGNSNALRTLPFSNRSQMLFEPAGMAFNPLQPNQMIFTDPTHHKIRKINIQTLEQSVLAGHNPGHKDGFMTEALVKCPKALAFACDGRILIVGDGNACLRCIDFENGQVTTLAGQVGKPGNNKINEVYKLSEIQFVNISKILVSKVAPGTVYVTDAGQHCLIMVDTAKELCEVILGTPGRSGRGIAEGMMQLNAPMSVTEMDDGVLVICDTGNQCLKVFNPQNRQCEVLTGNKRGWVDGVIPQSNFNEPVDIVYLNNQLFVADKNNHVIRVINLFNNDEVEQVQILKNQRLDDAVFEYQYRFRVYCKTCQQPTTIQDDNSCSKCGSLDVVVYDGDSNREKLHNEVIYKANDYIDPPSMFRSKSASRNQSRLNEESEGQSPALCSNLHFSHMQCDNEEFRSINESSVNRSMSAKNKLKILDRKGAEKMDESPLVSSRMARSELEHSQISFAGFDRPPRVQPDRFEEKFQMDGQIFDLLCREFNVKDLQHDLQSCRQYDHFTELIEHKISVEHFSQLQSEIERYEPVLFTQCLEGPKHFLFPLPVNKLNGQFCQFVDSTATNVVFQISSKETVVDFYIKLNGPKPIYLNEFERIDNPLLETSLKTYTVRGRLDKILAYCQKSMSGFEAFVVVGFESGKRDGYKVKFGIGKAHVVGFPELREIQVSKPE</sequence>
<proteinExistence type="predicted"/>
<organism evidence="2">
    <name type="scientific">Trepomonas sp. PC1</name>
    <dbReference type="NCBI Taxonomy" id="1076344"/>
    <lineage>
        <taxon>Eukaryota</taxon>
        <taxon>Metamonada</taxon>
        <taxon>Diplomonadida</taxon>
        <taxon>Hexamitidae</taxon>
        <taxon>Hexamitinae</taxon>
        <taxon>Trepomonas</taxon>
    </lineage>
</organism>
<accession>A0A146KB81</accession>
<dbReference type="InterPro" id="IPR011042">
    <property type="entry name" value="6-blade_b-propeller_TolB-like"/>
</dbReference>
<evidence type="ECO:0000256" key="1">
    <source>
        <dbReference type="SAM" id="MobiDB-lite"/>
    </source>
</evidence>
<protein>
    <submittedName>
        <fullName evidence="2">Haloacid dehalogenase-like hydrolase family protein</fullName>
    </submittedName>
</protein>
<name>A0A146KB81_9EUKA</name>
<dbReference type="SUPFAM" id="SSF101898">
    <property type="entry name" value="NHL repeat"/>
    <property type="match status" value="1"/>
</dbReference>
<keyword evidence="2" id="KW-0378">Hydrolase</keyword>
<reference evidence="2" key="1">
    <citation type="submission" date="2015-07" db="EMBL/GenBank/DDBJ databases">
        <title>Adaptation to a free-living lifestyle via gene acquisitions in the diplomonad Trepomonas sp. PC1.</title>
        <authorList>
            <person name="Xu F."/>
            <person name="Jerlstrom-Hultqvist J."/>
            <person name="Kolisko M."/>
            <person name="Simpson A.G.B."/>
            <person name="Roger A.J."/>
            <person name="Svard S.G."/>
            <person name="Andersson J.O."/>
        </authorList>
    </citation>
    <scope>NUCLEOTIDE SEQUENCE</scope>
    <source>
        <strain evidence="2">PC1</strain>
    </source>
</reference>
<dbReference type="EMBL" id="GDID01003957">
    <property type="protein sequence ID" value="JAP92649.1"/>
    <property type="molecule type" value="Transcribed_RNA"/>
</dbReference>
<feature type="region of interest" description="Disordered" evidence="1">
    <location>
        <begin position="410"/>
        <end position="429"/>
    </location>
</feature>
<gene>
    <name evidence="2" type="ORF">TPC1_15342</name>
</gene>
<dbReference type="PANTHER" id="PTHR46388:SF2">
    <property type="entry name" value="NHL REPEAT-CONTAINING PROTEIN 2"/>
    <property type="match status" value="1"/>
</dbReference>
<dbReference type="GO" id="GO:0016787">
    <property type="term" value="F:hydrolase activity"/>
    <property type="evidence" value="ECO:0007669"/>
    <property type="project" value="UniProtKB-KW"/>
</dbReference>